<dbReference type="EMBL" id="CAXLJM020000075">
    <property type="protein sequence ID" value="CAL8128719.1"/>
    <property type="molecule type" value="Genomic_DNA"/>
</dbReference>
<evidence type="ECO:0008006" key="15">
    <source>
        <dbReference type="Google" id="ProtNLM"/>
    </source>
</evidence>
<evidence type="ECO:0000256" key="6">
    <source>
        <dbReference type="ARBA" id="ARBA00023212"/>
    </source>
</evidence>
<keyword evidence="5 9" id="KW-0175">Coiled coil</keyword>
<evidence type="ECO:0000259" key="11">
    <source>
        <dbReference type="Pfam" id="PF10243"/>
    </source>
</evidence>
<keyword evidence="4" id="KW-0970">Cilium biogenesis/degradation</keyword>
<feature type="region of interest" description="Disordered" evidence="10">
    <location>
        <begin position="526"/>
        <end position="550"/>
    </location>
</feature>
<evidence type="ECO:0000256" key="2">
    <source>
        <dbReference type="ARBA" id="ARBA00004430"/>
    </source>
</evidence>
<proteinExistence type="inferred from homology"/>
<feature type="compositionally biased region" description="Polar residues" evidence="10">
    <location>
        <begin position="447"/>
        <end position="459"/>
    </location>
</feature>
<evidence type="ECO:0000313" key="14">
    <source>
        <dbReference type="Proteomes" id="UP001642540"/>
    </source>
</evidence>
<dbReference type="InterPro" id="IPR040468">
    <property type="entry name" value="TRAF3IP1_N"/>
</dbReference>
<reference evidence="13 14" key="1">
    <citation type="submission" date="2024-08" db="EMBL/GenBank/DDBJ databases">
        <authorList>
            <person name="Cucini C."/>
            <person name="Frati F."/>
        </authorList>
    </citation>
    <scope>NUCLEOTIDE SEQUENCE [LARGE SCALE GENOMIC DNA]</scope>
</reference>
<feature type="region of interest" description="Disordered" evidence="10">
    <location>
        <begin position="811"/>
        <end position="858"/>
    </location>
</feature>
<keyword evidence="6" id="KW-0206">Cytoskeleton</keyword>
<dbReference type="Proteomes" id="UP001642540">
    <property type="component" value="Unassembled WGS sequence"/>
</dbReference>
<feature type="compositionally biased region" description="Low complexity" evidence="10">
    <location>
        <begin position="460"/>
        <end position="475"/>
    </location>
</feature>
<feature type="compositionally biased region" description="Polar residues" evidence="10">
    <location>
        <begin position="811"/>
        <end position="827"/>
    </location>
</feature>
<comment type="similarity">
    <text evidence="8">Belongs to the TRAF3IP1 family.</text>
</comment>
<protein>
    <recommendedName>
        <fullName evidence="15">TRAF3-interacting protein 1</fullName>
    </recommendedName>
</protein>
<feature type="domain" description="TRAF3-interacting protein 1 N-terminal" evidence="11">
    <location>
        <begin position="4"/>
        <end position="113"/>
    </location>
</feature>
<evidence type="ECO:0000256" key="5">
    <source>
        <dbReference type="ARBA" id="ARBA00023054"/>
    </source>
</evidence>
<keyword evidence="3" id="KW-0963">Cytoplasm</keyword>
<keyword evidence="14" id="KW-1185">Reference proteome</keyword>
<accession>A0ABP1RI97</accession>
<dbReference type="InterPro" id="IPR018799">
    <property type="entry name" value="TRAF3IP1"/>
</dbReference>
<gene>
    <name evidence="13" type="ORF">ODALV1_LOCUS22487</name>
</gene>
<evidence type="ECO:0000256" key="9">
    <source>
        <dbReference type="SAM" id="Coils"/>
    </source>
</evidence>
<feature type="region of interest" description="Disordered" evidence="10">
    <location>
        <begin position="386"/>
        <end position="501"/>
    </location>
</feature>
<evidence type="ECO:0000256" key="4">
    <source>
        <dbReference type="ARBA" id="ARBA00022794"/>
    </source>
</evidence>
<feature type="domain" description="TRAF3-interacting protein 1 C-terminal" evidence="12">
    <location>
        <begin position="554"/>
        <end position="695"/>
    </location>
</feature>
<feature type="compositionally biased region" description="Polar residues" evidence="10">
    <location>
        <begin position="181"/>
        <end position="202"/>
    </location>
</feature>
<feature type="compositionally biased region" description="Basic and acidic residues" evidence="10">
    <location>
        <begin position="251"/>
        <end position="261"/>
    </location>
</feature>
<dbReference type="PANTHER" id="PTHR31363:SF0">
    <property type="entry name" value="TRAF3-INTERACTING PROTEIN 1"/>
    <property type="match status" value="1"/>
</dbReference>
<sequence length="858" mass="91467">MGDFIKKTQDQLGRYVKKPPLSEKNLSRPPFRFLHDIVHNVIDITGFMSGVFTPDELDAANVTSREAKSAFMQKVVQAIQDKTGDEVTVKISKVLAGVEADKTNSLLQSLAKAIELHQQEGGAPASSSKKGAGGTKKAAAGAKTGARANATAPGKPDAKRAKPGEKKDAAGAKRGVRDPSPAQSKQPTSKQGKVGETESSGSAGKKQKEPPKPEPKIINTPPEPPPPAEVVEMADIADDTNQVESRNSSSTRKESAVKKIEPVAAEVVPPQESEPDPIESKGSPSKDVDIVDTGTTSTSGYHDSNDDGDGDDDDVGHNNNSVDTKELYDNFAASVVKPNMQTLPPPKTPILSDADAVVATMTGDLLLPKSPLTPIRSPLPINMAGRSLTPTMTPSPVIPVVGSRGSSARPPTGSASQPGRSLSREPSAETSKGSPFNSATIGEVRPPTSQTRSRPDTGTASGARLSSARPPSARRAPPRPKSSLVKEEVEPYRPTTGKVAHVIMDNTEDADDDNYIVREVTVSASKPSGLSDLDETPELTLSNGMSADSLLPPDQRGLLVNQILETQKELEDKISGKSDDAPKIEQKLNELSLAEVEKLKNLIQVCSRSANPLAKLLDYMAEDVDSMQKEYNNFQEESKRLSIQLENAKEETDKFLQNLKHDLHEIERKIKDKEDGVLASQMKIIQQEERIEEIVTGFERVRSGKSAVAEKHMPPADEILLHIQGQSSFNSSATVGIGVGGGGIGVASSFKIPESFMVNSGSVPSSASGGIGETSPFNRGRMWASGSTNNNNNNNLSFDKMSLVEDEQPSIQSTSSFSNGFSAQKNVGRSGGGGGGAFRRSATEFQMDMDVDNFNPWS</sequence>
<feature type="compositionally biased region" description="Basic and acidic residues" evidence="10">
    <location>
        <begin position="156"/>
        <end position="177"/>
    </location>
</feature>
<feature type="compositionally biased region" description="Basic and acidic residues" evidence="10">
    <location>
        <begin position="206"/>
        <end position="215"/>
    </location>
</feature>
<dbReference type="Pfam" id="PF17749">
    <property type="entry name" value="MIP-T3_C"/>
    <property type="match status" value="1"/>
</dbReference>
<feature type="region of interest" description="Disordered" evidence="10">
    <location>
        <begin position="118"/>
        <end position="326"/>
    </location>
</feature>
<comment type="caution">
    <text evidence="13">The sequence shown here is derived from an EMBL/GenBank/DDBJ whole genome shotgun (WGS) entry which is preliminary data.</text>
</comment>
<dbReference type="InterPro" id="IPR042576">
    <property type="entry name" value="TRAF3IP1_N_sf"/>
</dbReference>
<comment type="subcellular location">
    <subcellularLocation>
        <location evidence="2">Cytoplasm</location>
        <location evidence="2">Cytoskeleton</location>
        <location evidence="2">Cilium axoneme</location>
    </subcellularLocation>
    <subcellularLocation>
        <location evidence="1">Cytoplasm</location>
        <location evidence="1">Cytoskeleton</location>
        <location evidence="1">Cilium basal body</location>
    </subcellularLocation>
</comment>
<dbReference type="PANTHER" id="PTHR31363">
    <property type="entry name" value="TRAF3-INTERACTING PROTEIN 1"/>
    <property type="match status" value="1"/>
</dbReference>
<dbReference type="Gene3D" id="1.10.418.50">
    <property type="entry name" value="Microtubule-binding protein MIP-T3"/>
    <property type="match status" value="1"/>
</dbReference>
<evidence type="ECO:0000256" key="8">
    <source>
        <dbReference type="ARBA" id="ARBA00043971"/>
    </source>
</evidence>
<evidence type="ECO:0000256" key="3">
    <source>
        <dbReference type="ARBA" id="ARBA00022490"/>
    </source>
</evidence>
<organism evidence="13 14">
    <name type="scientific">Orchesella dallaii</name>
    <dbReference type="NCBI Taxonomy" id="48710"/>
    <lineage>
        <taxon>Eukaryota</taxon>
        <taxon>Metazoa</taxon>
        <taxon>Ecdysozoa</taxon>
        <taxon>Arthropoda</taxon>
        <taxon>Hexapoda</taxon>
        <taxon>Collembola</taxon>
        <taxon>Entomobryomorpha</taxon>
        <taxon>Entomobryoidea</taxon>
        <taxon>Orchesellidae</taxon>
        <taxon>Orchesellinae</taxon>
        <taxon>Orchesella</taxon>
    </lineage>
</organism>
<evidence type="ECO:0000259" key="12">
    <source>
        <dbReference type="Pfam" id="PF17749"/>
    </source>
</evidence>
<feature type="compositionally biased region" description="Low complexity" evidence="10">
    <location>
        <begin position="121"/>
        <end position="152"/>
    </location>
</feature>
<evidence type="ECO:0000256" key="10">
    <source>
        <dbReference type="SAM" id="MobiDB-lite"/>
    </source>
</evidence>
<keyword evidence="7" id="KW-0966">Cell projection</keyword>
<evidence type="ECO:0000313" key="13">
    <source>
        <dbReference type="EMBL" id="CAL8128719.1"/>
    </source>
</evidence>
<feature type="compositionally biased region" description="Polar residues" evidence="10">
    <location>
        <begin position="239"/>
        <end position="250"/>
    </location>
</feature>
<evidence type="ECO:0000256" key="1">
    <source>
        <dbReference type="ARBA" id="ARBA00004120"/>
    </source>
</evidence>
<feature type="compositionally biased region" description="Polar residues" evidence="10">
    <location>
        <begin position="428"/>
        <end position="440"/>
    </location>
</feature>
<dbReference type="InterPro" id="IPR041476">
    <property type="entry name" value="TRAF3IP1_C"/>
</dbReference>
<evidence type="ECO:0000256" key="7">
    <source>
        <dbReference type="ARBA" id="ARBA00023273"/>
    </source>
</evidence>
<feature type="coiled-coil region" evidence="9">
    <location>
        <begin position="617"/>
        <end position="676"/>
    </location>
</feature>
<dbReference type="Pfam" id="PF10243">
    <property type="entry name" value="MIP-T3"/>
    <property type="match status" value="1"/>
</dbReference>
<name>A0ABP1RI97_9HEXA</name>